<evidence type="ECO:0000256" key="1">
    <source>
        <dbReference type="ARBA" id="ARBA00004115"/>
    </source>
</evidence>
<feature type="transmembrane region" description="Helical" evidence="11">
    <location>
        <begin position="868"/>
        <end position="887"/>
    </location>
</feature>
<feature type="chain" id="PRO_5033779010" description="ER membrane protein complex subunit 1" evidence="12">
    <location>
        <begin position="19"/>
        <end position="901"/>
    </location>
</feature>
<dbReference type="AlphaFoldDB" id="A0A336LFU6"/>
<reference evidence="16" key="2">
    <citation type="submission" date="2018-07" db="EMBL/GenBank/DDBJ databases">
        <authorList>
            <person name="Quirk P.G."/>
            <person name="Krulwich T.A."/>
        </authorList>
    </citation>
    <scope>NUCLEOTIDE SEQUENCE</scope>
</reference>
<evidence type="ECO:0000256" key="10">
    <source>
        <dbReference type="ARBA" id="ARBA00023180"/>
    </source>
</evidence>
<feature type="domain" description="ER membrane protein complex subunit 1 C-terminal" evidence="13">
    <location>
        <begin position="695"/>
        <end position="900"/>
    </location>
</feature>
<proteinExistence type="inferred from homology"/>
<evidence type="ECO:0000256" key="9">
    <source>
        <dbReference type="ARBA" id="ARBA00023136"/>
    </source>
</evidence>
<dbReference type="InterPro" id="IPR026895">
    <property type="entry name" value="EMC1"/>
</dbReference>
<evidence type="ECO:0000313" key="16">
    <source>
        <dbReference type="EMBL" id="SSX34927.1"/>
    </source>
</evidence>
<keyword evidence="10" id="KW-0325">Glycoprotein</keyword>
<dbReference type="EMBL" id="UFQS01003368">
    <property type="protein sequence ID" value="SSX15563.1"/>
    <property type="molecule type" value="Genomic_DNA"/>
</dbReference>
<evidence type="ECO:0000256" key="2">
    <source>
        <dbReference type="ARBA" id="ARBA00007904"/>
    </source>
</evidence>
<feature type="domain" description="EMC1 first beta-propeller" evidence="14">
    <location>
        <begin position="19"/>
        <end position="132"/>
    </location>
</feature>
<dbReference type="PANTHER" id="PTHR21573:SF0">
    <property type="entry name" value="ER MEMBRANE PROTEIN COMPLEX SUBUNIT 1"/>
    <property type="match status" value="1"/>
</dbReference>
<dbReference type="SUPFAM" id="SSF50998">
    <property type="entry name" value="Quinoprotein alcohol dehydrogenase-like"/>
    <property type="match status" value="1"/>
</dbReference>
<sequence>MYKFLLILSILGVNLVTGLYEDQIGKFDWKQSYVGIPKTAYFETLGDKIVVTTEENTFAVLSSKNGEILNRAVYENENRGEILLLAGNSASSGSHLTRDYDTITVSGRNPSIIRGWNTETSALEFEWSLNLLNPEHAPNVMWFYHKHFLYHVVPVWGSHIELAAYIANSGQTTKETATKITAAWSRKENCMLVQQYFVCNVKNQVLILDLIAEGSNNIKTVQVESDGTLPMISVNGGTGAVRIGNQVVLLEESLVVKTKLAKPSSVYVDNTVTDGGVLIEILNEDTSIKIVTTDIQTNNQIEDLTSTASYPKTLGNPNILATKCRGKASNQPPVCRILLKTDDGSIVLLQQGKIKWTREESLTNIDSVEFIDLTLSDAEGELEEELANKNSRNVYSAFVRRITGQITHAKNIFLHVVGGGPPPSASQKAGLVRDDFGLHKMIVAVTKSGKIYGIDNLSGKFHWIKYLPNIVGFNEEQGLKLLVQRTSKYYPLTAQCVIIGKDKETGNGVLFQFNPINGQPIQGDGIVKLLYPIQQIALLPKLDDQSLKGLLLLDNNNHVHALPESAAKLANGMYLYTADRNTGAMSGFFVQYENNKLKTVPTWKLHVGSVAHQQKITKIASKNPIEHVHSQGRVLADRSVLYKYLNPNLVAVVTQGTDPIHKYILNVHMVDVVSGAIIFSMSHRRAKGPVNIVHSENWLTYSFYNEKVRRTEVTSIEFYEGKTQANSTIWSSLGAPPLPLVERQTYIFPANVVTMKETITEKGITNKHVLFGISSGHILEMSWQLLDPRRPSTNPERAREEGLIPYIPELPIQQDAIVNYNQTIERLKGIHTAPSGLESTCLMIGYGLDLFVTRVSPSKTFDLLKEDFDYFLISAVLTALIVASYITKHLASRKIIKQAWK</sequence>
<keyword evidence="7" id="KW-0256">Endoplasmic reticulum</keyword>
<evidence type="ECO:0000256" key="6">
    <source>
        <dbReference type="ARBA" id="ARBA00022729"/>
    </source>
</evidence>
<feature type="domain" description="EMC1 first beta-propeller" evidence="14">
    <location>
        <begin position="155"/>
        <end position="360"/>
    </location>
</feature>
<evidence type="ECO:0000256" key="12">
    <source>
        <dbReference type="SAM" id="SignalP"/>
    </source>
</evidence>
<dbReference type="GO" id="GO:0072546">
    <property type="term" value="C:EMC complex"/>
    <property type="evidence" value="ECO:0007669"/>
    <property type="project" value="InterPro"/>
</dbReference>
<dbReference type="VEuPathDB" id="VectorBase:CSON008781"/>
<dbReference type="InterPro" id="IPR011047">
    <property type="entry name" value="Quinoprotein_ADH-like_sf"/>
</dbReference>
<evidence type="ECO:0000259" key="14">
    <source>
        <dbReference type="Pfam" id="PF25293"/>
    </source>
</evidence>
<evidence type="ECO:0000259" key="13">
    <source>
        <dbReference type="Pfam" id="PF07774"/>
    </source>
</evidence>
<dbReference type="EMBL" id="UFQT01003368">
    <property type="protein sequence ID" value="SSX34927.1"/>
    <property type="molecule type" value="Genomic_DNA"/>
</dbReference>
<evidence type="ECO:0000256" key="7">
    <source>
        <dbReference type="ARBA" id="ARBA00022824"/>
    </source>
</evidence>
<name>A0A336LFU6_CULSO</name>
<reference evidence="15" key="1">
    <citation type="submission" date="2018-04" db="EMBL/GenBank/DDBJ databases">
        <authorList>
            <person name="Go L.Y."/>
            <person name="Mitchell J.A."/>
        </authorList>
    </citation>
    <scope>NUCLEOTIDE SEQUENCE</scope>
    <source>
        <tissue evidence="15">Whole organism</tissue>
    </source>
</reference>
<gene>
    <name evidence="15" type="primary">CSON008781</name>
</gene>
<comment type="subcellular location">
    <subcellularLocation>
        <location evidence="1">Endoplasmic reticulum membrane</location>
        <topology evidence="1">Single-pass type I membrane protein</topology>
    </subcellularLocation>
</comment>
<evidence type="ECO:0000256" key="4">
    <source>
        <dbReference type="ARBA" id="ARBA00020824"/>
    </source>
</evidence>
<protein>
    <recommendedName>
        <fullName evidence="4">ER membrane protein complex subunit 1</fullName>
    </recommendedName>
</protein>
<dbReference type="Pfam" id="PF07774">
    <property type="entry name" value="EMC1_C"/>
    <property type="match status" value="1"/>
</dbReference>
<dbReference type="GO" id="GO:0034975">
    <property type="term" value="P:protein folding in endoplasmic reticulum"/>
    <property type="evidence" value="ECO:0007669"/>
    <property type="project" value="TreeGrafter"/>
</dbReference>
<dbReference type="InterPro" id="IPR011678">
    <property type="entry name" value="EMC1_C"/>
</dbReference>
<evidence type="ECO:0000256" key="11">
    <source>
        <dbReference type="SAM" id="Phobius"/>
    </source>
</evidence>
<dbReference type="Pfam" id="PF25293">
    <property type="entry name" value="Beta-prop_EMC1_N"/>
    <property type="match status" value="2"/>
</dbReference>
<evidence type="ECO:0000256" key="5">
    <source>
        <dbReference type="ARBA" id="ARBA00022692"/>
    </source>
</evidence>
<keyword evidence="9 11" id="KW-0472">Membrane</keyword>
<evidence type="ECO:0000256" key="8">
    <source>
        <dbReference type="ARBA" id="ARBA00022989"/>
    </source>
</evidence>
<organism evidence="15">
    <name type="scientific">Culicoides sonorensis</name>
    <name type="common">Biting midge</name>
    <dbReference type="NCBI Taxonomy" id="179676"/>
    <lineage>
        <taxon>Eukaryota</taxon>
        <taxon>Metazoa</taxon>
        <taxon>Ecdysozoa</taxon>
        <taxon>Arthropoda</taxon>
        <taxon>Hexapoda</taxon>
        <taxon>Insecta</taxon>
        <taxon>Pterygota</taxon>
        <taxon>Neoptera</taxon>
        <taxon>Endopterygota</taxon>
        <taxon>Diptera</taxon>
        <taxon>Nematocera</taxon>
        <taxon>Chironomoidea</taxon>
        <taxon>Ceratopogonidae</taxon>
        <taxon>Ceratopogoninae</taxon>
        <taxon>Culicoides</taxon>
        <taxon>Monoculicoides</taxon>
    </lineage>
</organism>
<feature type="signal peptide" evidence="12">
    <location>
        <begin position="1"/>
        <end position="18"/>
    </location>
</feature>
<evidence type="ECO:0000313" key="15">
    <source>
        <dbReference type="EMBL" id="SSX15563.1"/>
    </source>
</evidence>
<comment type="similarity">
    <text evidence="2">Belongs to the EMC1 family.</text>
</comment>
<keyword evidence="8 11" id="KW-1133">Transmembrane helix</keyword>
<comment type="subunit">
    <text evidence="3">Component of the ER membrane protein complex (EMC).</text>
</comment>
<keyword evidence="5 11" id="KW-0812">Transmembrane</keyword>
<keyword evidence="6 12" id="KW-0732">Signal</keyword>
<dbReference type="InterPro" id="IPR058545">
    <property type="entry name" value="Beta-prop_EMC1_1st"/>
</dbReference>
<accession>A0A336LFU6</accession>
<dbReference type="PANTHER" id="PTHR21573">
    <property type="entry name" value="ER MEMBRANE PROTEIN COMPLEX SUBUNIT 1"/>
    <property type="match status" value="1"/>
</dbReference>
<evidence type="ECO:0000256" key="3">
    <source>
        <dbReference type="ARBA" id="ARBA00011276"/>
    </source>
</evidence>
<dbReference type="OMA" id="WSIMPLN"/>